<keyword evidence="2" id="KW-1133">Transmembrane helix</keyword>
<feature type="transmembrane region" description="Helical" evidence="2">
    <location>
        <begin position="69"/>
        <end position="91"/>
    </location>
</feature>
<name>A0A9D9DEA4_9FIRM</name>
<feature type="transmembrane region" description="Helical" evidence="2">
    <location>
        <begin position="239"/>
        <end position="259"/>
    </location>
</feature>
<reference evidence="3" key="2">
    <citation type="journal article" date="2021" name="PeerJ">
        <title>Extensive microbial diversity within the chicken gut microbiome revealed by metagenomics and culture.</title>
        <authorList>
            <person name="Gilroy R."/>
            <person name="Ravi A."/>
            <person name="Getino M."/>
            <person name="Pursley I."/>
            <person name="Horton D.L."/>
            <person name="Alikhan N.F."/>
            <person name="Baker D."/>
            <person name="Gharbi K."/>
            <person name="Hall N."/>
            <person name="Watson M."/>
            <person name="Adriaenssens E.M."/>
            <person name="Foster-Nyarko E."/>
            <person name="Jarju S."/>
            <person name="Secka A."/>
            <person name="Antonio M."/>
            <person name="Oren A."/>
            <person name="Chaudhuri R.R."/>
            <person name="La Ragione R."/>
            <person name="Hildebrand F."/>
            <person name="Pallen M.J."/>
        </authorList>
    </citation>
    <scope>NUCLEOTIDE SEQUENCE</scope>
    <source>
        <strain evidence="3">17113</strain>
    </source>
</reference>
<dbReference type="AlphaFoldDB" id="A0A9D9DEA4"/>
<evidence type="ECO:0008006" key="5">
    <source>
        <dbReference type="Google" id="ProtNLM"/>
    </source>
</evidence>
<feature type="transmembrane region" description="Helical" evidence="2">
    <location>
        <begin position="200"/>
        <end position="218"/>
    </location>
</feature>
<reference evidence="3" key="1">
    <citation type="submission" date="2020-10" db="EMBL/GenBank/DDBJ databases">
        <authorList>
            <person name="Gilroy R."/>
        </authorList>
    </citation>
    <scope>NUCLEOTIDE SEQUENCE</scope>
    <source>
        <strain evidence="3">17113</strain>
    </source>
</reference>
<feature type="compositionally biased region" description="Basic and acidic residues" evidence="1">
    <location>
        <begin position="1"/>
        <end position="14"/>
    </location>
</feature>
<protein>
    <recommendedName>
        <fullName evidence="5">Transmembrane protein</fullName>
    </recommendedName>
</protein>
<keyword evidence="2" id="KW-0812">Transmembrane</keyword>
<organism evidence="3 4">
    <name type="scientific">Candidatus Alloenteromonas pullistercoris</name>
    <dbReference type="NCBI Taxonomy" id="2840785"/>
    <lineage>
        <taxon>Bacteria</taxon>
        <taxon>Bacillati</taxon>
        <taxon>Bacillota</taxon>
        <taxon>Bacillota incertae sedis</taxon>
        <taxon>Candidatus Alloenteromonas</taxon>
    </lineage>
</organism>
<evidence type="ECO:0000256" key="2">
    <source>
        <dbReference type="SAM" id="Phobius"/>
    </source>
</evidence>
<evidence type="ECO:0000313" key="4">
    <source>
        <dbReference type="Proteomes" id="UP000823634"/>
    </source>
</evidence>
<evidence type="ECO:0000256" key="1">
    <source>
        <dbReference type="SAM" id="MobiDB-lite"/>
    </source>
</evidence>
<gene>
    <name evidence="3" type="ORF">IAC61_00125</name>
</gene>
<accession>A0A9D9DEA4</accession>
<feature type="transmembrane region" description="Helical" evidence="2">
    <location>
        <begin position="111"/>
        <end position="133"/>
    </location>
</feature>
<feature type="region of interest" description="Disordered" evidence="1">
    <location>
        <begin position="1"/>
        <end position="46"/>
    </location>
</feature>
<comment type="caution">
    <text evidence="3">The sequence shown here is derived from an EMBL/GenBank/DDBJ whole genome shotgun (WGS) entry which is preliminary data.</text>
</comment>
<feature type="transmembrane region" description="Helical" evidence="2">
    <location>
        <begin position="265"/>
        <end position="292"/>
    </location>
</feature>
<feature type="compositionally biased region" description="Basic and acidic residues" evidence="1">
    <location>
        <begin position="21"/>
        <end position="46"/>
    </location>
</feature>
<proteinExistence type="predicted"/>
<keyword evidence="2" id="KW-0472">Membrane</keyword>
<dbReference type="Proteomes" id="UP000823634">
    <property type="component" value="Unassembled WGS sequence"/>
</dbReference>
<feature type="transmembrane region" description="Helical" evidence="2">
    <location>
        <begin position="159"/>
        <end position="180"/>
    </location>
</feature>
<evidence type="ECO:0000313" key="3">
    <source>
        <dbReference type="EMBL" id="MBO8425711.1"/>
    </source>
</evidence>
<dbReference type="EMBL" id="JADINA010000001">
    <property type="protein sequence ID" value="MBO8425711.1"/>
    <property type="molecule type" value="Genomic_DNA"/>
</dbReference>
<sequence>MSGHDDKENIREDVEAISGSNEDREHSLSNDVHPETGKSEEGGKIEEAQVTSLPATRYQQLGWVLRRHFFSLVIISAYTFLFSLPLVAWILFCTSATFLSEYPNLYSTLLIYGGVALLLPIMALGFTGSAYFLKKLTWNQGADVRADFLSGVRKNGRSYALIGFLIGLLYLLLHLLISFIDASGEAINPYVASLSIGLGYGFFLLLCSIFCVQGSLLMTYEGGFVSHFLVALKIGLVNLYKGIWVYLLAFVPFIVFEFASGLTVALIVCALCAVFYFGFAALLSVLYCNSLFDLAFNRRLYKEAYRRGLLGQGDVNYDPKGK</sequence>